<dbReference type="Pfam" id="PF04246">
    <property type="entry name" value="RseC_MucC"/>
    <property type="match status" value="1"/>
</dbReference>
<dbReference type="AlphaFoldDB" id="A0A9D1TP63"/>
<feature type="transmembrane region" description="Helical" evidence="1">
    <location>
        <begin position="66"/>
        <end position="89"/>
    </location>
</feature>
<keyword evidence="1" id="KW-0812">Transmembrane</keyword>
<evidence type="ECO:0000256" key="1">
    <source>
        <dbReference type="SAM" id="Phobius"/>
    </source>
</evidence>
<dbReference type="EMBL" id="DXHU01000019">
    <property type="protein sequence ID" value="HIV99120.1"/>
    <property type="molecule type" value="Genomic_DNA"/>
</dbReference>
<name>A0A9D1TP63_9SPIO</name>
<feature type="transmembrane region" description="Helical" evidence="1">
    <location>
        <begin position="95"/>
        <end position="116"/>
    </location>
</feature>
<organism evidence="2 3">
    <name type="scientific">Candidatus Ornithospirochaeta avicola</name>
    <dbReference type="NCBI Taxonomy" id="2840896"/>
    <lineage>
        <taxon>Bacteria</taxon>
        <taxon>Pseudomonadati</taxon>
        <taxon>Spirochaetota</taxon>
        <taxon>Spirochaetia</taxon>
        <taxon>Spirochaetales</taxon>
        <taxon>Spirochaetaceae</taxon>
        <taxon>Spirochaetaceae incertae sedis</taxon>
        <taxon>Candidatus Ornithospirochaeta</taxon>
    </lineage>
</organism>
<dbReference type="PANTHER" id="PTHR35867">
    <property type="entry name" value="PROTEIN RSEC"/>
    <property type="match status" value="1"/>
</dbReference>
<dbReference type="InterPro" id="IPR007359">
    <property type="entry name" value="SigmaE_reg_RseC_MucC"/>
</dbReference>
<evidence type="ECO:0000313" key="2">
    <source>
        <dbReference type="EMBL" id="HIV99120.1"/>
    </source>
</evidence>
<accession>A0A9D1TP63</accession>
<evidence type="ECO:0000313" key="3">
    <source>
        <dbReference type="Proteomes" id="UP000823936"/>
    </source>
</evidence>
<keyword evidence="1" id="KW-1133">Transmembrane helix</keyword>
<protein>
    <submittedName>
        <fullName evidence="2">SoxR reducing system RseC family protein</fullName>
    </submittedName>
</protein>
<reference evidence="2" key="2">
    <citation type="submission" date="2021-04" db="EMBL/GenBank/DDBJ databases">
        <authorList>
            <person name="Gilroy R."/>
        </authorList>
    </citation>
    <scope>NUCLEOTIDE SEQUENCE</scope>
    <source>
        <strain evidence="2">Gambia11-129</strain>
    </source>
</reference>
<comment type="caution">
    <text evidence="2">The sequence shown here is derived from an EMBL/GenBank/DDBJ whole genome shotgun (WGS) entry which is preliminary data.</text>
</comment>
<dbReference type="Proteomes" id="UP000823936">
    <property type="component" value="Unassembled WGS sequence"/>
</dbReference>
<dbReference type="PANTHER" id="PTHR35867:SF1">
    <property type="entry name" value="PROTEIN RSEC"/>
    <property type="match status" value="1"/>
</dbReference>
<gene>
    <name evidence="2" type="ORF">IAB12_05030</name>
</gene>
<keyword evidence="1" id="KW-0472">Membrane</keyword>
<reference evidence="2" key="1">
    <citation type="journal article" date="2021" name="PeerJ">
        <title>Extensive microbial diversity within the chicken gut microbiome revealed by metagenomics and culture.</title>
        <authorList>
            <person name="Gilroy R."/>
            <person name="Ravi A."/>
            <person name="Getino M."/>
            <person name="Pursley I."/>
            <person name="Horton D.L."/>
            <person name="Alikhan N.F."/>
            <person name="Baker D."/>
            <person name="Gharbi K."/>
            <person name="Hall N."/>
            <person name="Watson M."/>
            <person name="Adriaenssens E.M."/>
            <person name="Foster-Nyarko E."/>
            <person name="Jarju S."/>
            <person name="Secka A."/>
            <person name="Antonio M."/>
            <person name="Oren A."/>
            <person name="Chaudhuri R.R."/>
            <person name="La Ragione R."/>
            <person name="Hildebrand F."/>
            <person name="Pallen M.J."/>
        </authorList>
    </citation>
    <scope>NUCLEOTIDE SEQUENCE</scope>
    <source>
        <strain evidence="2">Gambia11-129</strain>
    </source>
</reference>
<proteinExistence type="predicted"/>
<sequence length="133" mass="14468">MDKKVTVLEVDGSKIKAGCSPDSCAGCKAELFCNRKTTSFSLDIPEASGIKKGDDVIINLPTGKTILVILLTFGLPLVLFVPGYFLFHHFFSSEIMGFSGGILFLLLGFLIAGIVFKIKKKSFAPVFLEKCEK</sequence>